<dbReference type="Proteomes" id="UP000028661">
    <property type="component" value="Segment"/>
</dbReference>
<evidence type="ECO:0000256" key="10">
    <source>
        <dbReference type="RuleBase" id="RU000544"/>
    </source>
</evidence>
<proteinExistence type="inferred from homology"/>
<dbReference type="GO" id="GO:0004797">
    <property type="term" value="F:thymidine kinase activity"/>
    <property type="evidence" value="ECO:0007669"/>
    <property type="project" value="UniProtKB-EC"/>
</dbReference>
<dbReference type="Gene3D" id="3.40.50.300">
    <property type="entry name" value="P-loop containing nucleotide triphosphate hydrolases"/>
    <property type="match status" value="1"/>
</dbReference>
<evidence type="ECO:0000256" key="11">
    <source>
        <dbReference type="RuleBase" id="RU004165"/>
    </source>
</evidence>
<dbReference type="PIRSF" id="PIRSF035805">
    <property type="entry name" value="TK_cell"/>
    <property type="match status" value="1"/>
</dbReference>
<feature type="active site" description="Proton acceptor" evidence="8">
    <location>
        <position position="98"/>
    </location>
</feature>
<protein>
    <recommendedName>
        <fullName evidence="2 10">Thymidine kinase</fullName>
        <ecNumber evidence="2 10">2.7.1.21</ecNumber>
    </recommendedName>
</protein>
<evidence type="ECO:0000256" key="1">
    <source>
        <dbReference type="ARBA" id="ARBA00007587"/>
    </source>
</evidence>
<dbReference type="SUPFAM" id="SSF52540">
    <property type="entry name" value="P-loop containing nucleoside triphosphate hydrolases"/>
    <property type="match status" value="1"/>
</dbReference>
<reference evidence="13" key="1">
    <citation type="journal article" date="2014" name="Elife">
        <title>Evolutionary consequences of intra-patient phage predation on microbial populations.</title>
        <authorList>
            <person name="Seed K.D."/>
            <person name="Yen M."/>
            <person name="Shapiro B.J."/>
            <person name="Hilaire I.J."/>
            <person name="Charles R.C."/>
            <person name="Teng J.E."/>
            <person name="Ivers L.C."/>
            <person name="Boncy J."/>
            <person name="Harris J.B."/>
            <person name="Camilli A."/>
        </authorList>
    </citation>
    <scope>NUCLEOTIDE SEQUENCE [LARGE SCALE GENOMIC DNA]</scope>
</reference>
<sequence>MGSPYLLEPEINLDGTNIILTTGVMGAGKTAALINAVEQLEKKGPNNYLIIKPEVDTRDEGVRSRDGRTRPCTPIGTQEELVRVISLSGGIDCLLVDEAQFFSPDFIKLICLEANLHNIPNVAFYSLKTDYLDNTFEAWKEIAKYANRMYELQHTCEMCGNQNAVHNMRISGGDSLIEVGTDNYRAVCSVCWSKEKRV</sequence>
<organism evidence="12 13">
    <name type="scientific">Vibrio phage ICP2_2011_A</name>
    <dbReference type="NCBI Taxonomy" id="1529057"/>
    <lineage>
        <taxon>Viruses</taxon>
        <taxon>Duplodnaviria</taxon>
        <taxon>Heunggongvirae</taxon>
        <taxon>Uroviricota</taxon>
        <taxon>Caudoviricetes</taxon>
        <taxon>Zobellviridae</taxon>
        <taxon>Icepovirus</taxon>
        <taxon>Icepovirus bengalense</taxon>
    </lineage>
</organism>
<evidence type="ECO:0000256" key="2">
    <source>
        <dbReference type="ARBA" id="ARBA00012118"/>
    </source>
</evidence>
<evidence type="ECO:0000256" key="4">
    <source>
        <dbReference type="ARBA" id="ARBA00022679"/>
    </source>
</evidence>
<dbReference type="Gene3D" id="3.30.60.20">
    <property type="match status" value="1"/>
</dbReference>
<evidence type="ECO:0000256" key="6">
    <source>
        <dbReference type="ARBA" id="ARBA00022777"/>
    </source>
</evidence>
<evidence type="ECO:0000256" key="9">
    <source>
        <dbReference type="PIRSR" id="PIRSR035805-2"/>
    </source>
</evidence>
<dbReference type="EC" id="2.7.1.21" evidence="2 10"/>
<keyword evidence="6 10" id="KW-0418">Kinase</keyword>
<dbReference type="PANTHER" id="PTHR11441:SF0">
    <property type="entry name" value="THYMIDINE KINASE, CYTOSOLIC"/>
    <property type="match status" value="1"/>
</dbReference>
<comment type="catalytic activity">
    <reaction evidence="10">
        <text>thymidine + ATP = dTMP + ADP + H(+)</text>
        <dbReference type="Rhea" id="RHEA:19129"/>
        <dbReference type="ChEBI" id="CHEBI:15378"/>
        <dbReference type="ChEBI" id="CHEBI:17748"/>
        <dbReference type="ChEBI" id="CHEBI:30616"/>
        <dbReference type="ChEBI" id="CHEBI:63528"/>
        <dbReference type="ChEBI" id="CHEBI:456216"/>
        <dbReference type="EC" id="2.7.1.21"/>
    </reaction>
</comment>
<accession>A0A076GBA2</accession>
<evidence type="ECO:0000256" key="5">
    <source>
        <dbReference type="ARBA" id="ARBA00022741"/>
    </source>
</evidence>
<dbReference type="InterPro" id="IPR001267">
    <property type="entry name" value="Thymidine_kinase"/>
</dbReference>
<keyword evidence="5 10" id="KW-0547">Nucleotide-binding</keyword>
<dbReference type="GO" id="GO:0005524">
    <property type="term" value="F:ATP binding"/>
    <property type="evidence" value="ECO:0007669"/>
    <property type="project" value="UniProtKB-KW"/>
</dbReference>
<dbReference type="PANTHER" id="PTHR11441">
    <property type="entry name" value="THYMIDINE KINASE"/>
    <property type="match status" value="1"/>
</dbReference>
<evidence type="ECO:0000256" key="7">
    <source>
        <dbReference type="ARBA" id="ARBA00022840"/>
    </source>
</evidence>
<evidence type="ECO:0000313" key="12">
    <source>
        <dbReference type="EMBL" id="AII27109.1"/>
    </source>
</evidence>
<comment type="similarity">
    <text evidence="1 11">Belongs to the thymidine kinase family.</text>
</comment>
<keyword evidence="3 10" id="KW-0237">DNA synthesis</keyword>
<dbReference type="GO" id="GO:0046104">
    <property type="term" value="P:thymidine metabolic process"/>
    <property type="evidence" value="ECO:0007669"/>
    <property type="project" value="TreeGrafter"/>
</dbReference>
<evidence type="ECO:0000256" key="3">
    <source>
        <dbReference type="ARBA" id="ARBA00022634"/>
    </source>
</evidence>
<evidence type="ECO:0000256" key="8">
    <source>
        <dbReference type="PIRSR" id="PIRSR035805-1"/>
    </source>
</evidence>
<keyword evidence="4 10" id="KW-0808">Transferase</keyword>
<dbReference type="InterPro" id="IPR027417">
    <property type="entry name" value="P-loop_NTPase"/>
</dbReference>
<feature type="binding site" evidence="9">
    <location>
        <position position="184"/>
    </location>
    <ligand>
        <name>substrate</name>
    </ligand>
</feature>
<evidence type="ECO:0000313" key="13">
    <source>
        <dbReference type="Proteomes" id="UP000028661"/>
    </source>
</evidence>
<feature type="binding site" evidence="9">
    <location>
        <begin position="177"/>
        <end position="180"/>
    </location>
    <ligand>
        <name>substrate</name>
    </ligand>
</feature>
<name>A0A076GBA2_9CAUD</name>
<dbReference type="EMBL" id="KM224878">
    <property type="protein sequence ID" value="AII27109.1"/>
    <property type="molecule type" value="Genomic_DNA"/>
</dbReference>
<gene>
    <name evidence="12" type="ORF">ICP22011A_0065</name>
</gene>
<dbReference type="Pfam" id="PF00265">
    <property type="entry name" value="TK"/>
    <property type="match status" value="1"/>
</dbReference>
<dbReference type="GO" id="GO:0071897">
    <property type="term" value="P:DNA biosynthetic process"/>
    <property type="evidence" value="ECO:0007669"/>
    <property type="project" value="UniProtKB-KW"/>
</dbReference>
<keyword evidence="7 10" id="KW-0067">ATP-binding</keyword>